<dbReference type="Gramene" id="C.cajan_37341.t">
    <property type="protein sequence ID" value="C.cajan_37341.t"/>
    <property type="gene ID" value="C.cajan_37341"/>
</dbReference>
<dbReference type="InterPro" id="IPR036093">
    <property type="entry name" value="NAC_dom_sf"/>
</dbReference>
<keyword evidence="4" id="KW-1133">Transmembrane helix</keyword>
<dbReference type="GO" id="GO:0005634">
    <property type="term" value="C:nucleus"/>
    <property type="evidence" value="ECO:0007669"/>
    <property type="project" value="UniProtKB-SubCell"/>
</dbReference>
<dbReference type="EMBL" id="KQ483886">
    <property type="protein sequence ID" value="KYP39734.1"/>
    <property type="molecule type" value="Genomic_DNA"/>
</dbReference>
<evidence type="ECO:0000256" key="10">
    <source>
        <dbReference type="ARBA" id="ARBA00023242"/>
    </source>
</evidence>
<keyword evidence="13" id="KW-1185">Reference proteome</keyword>
<dbReference type="SUPFAM" id="SSF101941">
    <property type="entry name" value="NAC domain"/>
    <property type="match status" value="1"/>
</dbReference>
<keyword evidence="9" id="KW-0804">Transcription</keyword>
<sequence>MENISMLDHVPVGFRFRPTDEELVNYYLRHKLLHDDFPVHIIPEIDVCKVEPWDVPARSVIKSDDQEWFFFSPVDYKYQNSKRVNRTTEHGYWKSTGKDRNIRRRGSTNVIGTKKTLVFHRGRVPDGAKSNWVIHEYQAITSHQTQRTFVLCRLMKKAEKKTEREIEAPNFDEGEPSRRVVPDHEIPATPVEIPSVSLTEIDIEAILQAMQESPTDIASDIDVYFRNDNQTQTPFEATDDEDEFVNSIWADDEEFVINEERRHCFVNSSTQPKSLRRVYNGSSEIDAEVVSNLHDNINSGEYPTLKIFKSSHDAIRGGTSWIASNHEANIEKKQNIIQDDFGAVETSSCDSTPDEPLERGRTDNFILQRTVTGRTKIQRKVSNNAVSKVEVRKPSSCARKIKFVS</sequence>
<evidence type="ECO:0000256" key="3">
    <source>
        <dbReference type="ARBA" id="ARBA00022692"/>
    </source>
</evidence>
<keyword evidence="3" id="KW-0812">Transmembrane</keyword>
<dbReference type="STRING" id="3821.A0A151RAR5"/>
<dbReference type="InterPro" id="IPR003441">
    <property type="entry name" value="NAC-dom"/>
</dbReference>
<evidence type="ECO:0000259" key="11">
    <source>
        <dbReference type="PROSITE" id="PS51005"/>
    </source>
</evidence>
<keyword evidence="10" id="KW-0539">Nucleus</keyword>
<comment type="subcellular location">
    <subcellularLocation>
        <location evidence="2">Membrane</location>
        <topology evidence="2">Single-pass membrane protein</topology>
    </subcellularLocation>
    <subcellularLocation>
        <location evidence="1">Nucleus</location>
    </subcellularLocation>
</comment>
<dbReference type="PROSITE" id="PS51005">
    <property type="entry name" value="NAC"/>
    <property type="match status" value="1"/>
</dbReference>
<evidence type="ECO:0000256" key="7">
    <source>
        <dbReference type="ARBA" id="ARBA00023136"/>
    </source>
</evidence>
<name>A0A151RAR5_CAJCA</name>
<dbReference type="PANTHER" id="PTHR31744:SF216">
    <property type="entry name" value="NAC TRANSCRIPTION FACTOR"/>
    <property type="match status" value="1"/>
</dbReference>
<dbReference type="AlphaFoldDB" id="A0A151RAR5"/>
<dbReference type="Proteomes" id="UP000075243">
    <property type="component" value="Unassembled WGS sequence"/>
</dbReference>
<evidence type="ECO:0000313" key="13">
    <source>
        <dbReference type="Proteomes" id="UP000075243"/>
    </source>
</evidence>
<dbReference type="GO" id="GO:0016020">
    <property type="term" value="C:membrane"/>
    <property type="evidence" value="ECO:0007669"/>
    <property type="project" value="UniProtKB-SubCell"/>
</dbReference>
<organism evidence="12 13">
    <name type="scientific">Cajanus cajan</name>
    <name type="common">Pigeon pea</name>
    <name type="synonym">Cajanus indicus</name>
    <dbReference type="NCBI Taxonomy" id="3821"/>
    <lineage>
        <taxon>Eukaryota</taxon>
        <taxon>Viridiplantae</taxon>
        <taxon>Streptophyta</taxon>
        <taxon>Embryophyta</taxon>
        <taxon>Tracheophyta</taxon>
        <taxon>Spermatophyta</taxon>
        <taxon>Magnoliopsida</taxon>
        <taxon>eudicotyledons</taxon>
        <taxon>Gunneridae</taxon>
        <taxon>Pentapetalae</taxon>
        <taxon>rosids</taxon>
        <taxon>fabids</taxon>
        <taxon>Fabales</taxon>
        <taxon>Fabaceae</taxon>
        <taxon>Papilionoideae</taxon>
        <taxon>50 kb inversion clade</taxon>
        <taxon>NPAAA clade</taxon>
        <taxon>indigoferoid/millettioid clade</taxon>
        <taxon>Phaseoleae</taxon>
        <taxon>Cajanus</taxon>
    </lineage>
</organism>
<accession>A0A151RAR5</accession>
<evidence type="ECO:0000256" key="6">
    <source>
        <dbReference type="ARBA" id="ARBA00023125"/>
    </source>
</evidence>
<dbReference type="Pfam" id="PF02365">
    <property type="entry name" value="NAM"/>
    <property type="match status" value="1"/>
</dbReference>
<evidence type="ECO:0000256" key="2">
    <source>
        <dbReference type="ARBA" id="ARBA00004167"/>
    </source>
</evidence>
<keyword evidence="7" id="KW-0472">Membrane</keyword>
<reference evidence="12" key="1">
    <citation type="journal article" date="2012" name="Nat. Biotechnol.">
        <title>Draft genome sequence of pigeonpea (Cajanus cajan), an orphan legume crop of resource-poor farmers.</title>
        <authorList>
            <person name="Varshney R.K."/>
            <person name="Chen W."/>
            <person name="Li Y."/>
            <person name="Bharti A.K."/>
            <person name="Saxena R.K."/>
            <person name="Schlueter J.A."/>
            <person name="Donoghue M.T."/>
            <person name="Azam S."/>
            <person name="Fan G."/>
            <person name="Whaley A.M."/>
            <person name="Farmer A.D."/>
            <person name="Sheridan J."/>
            <person name="Iwata A."/>
            <person name="Tuteja R."/>
            <person name="Penmetsa R.V."/>
            <person name="Wu W."/>
            <person name="Upadhyaya H.D."/>
            <person name="Yang S.P."/>
            <person name="Shah T."/>
            <person name="Saxena K.B."/>
            <person name="Michael T."/>
            <person name="McCombie W.R."/>
            <person name="Yang B."/>
            <person name="Zhang G."/>
            <person name="Yang H."/>
            <person name="Wang J."/>
            <person name="Spillane C."/>
            <person name="Cook D.R."/>
            <person name="May G.D."/>
            <person name="Xu X."/>
            <person name="Jackson S.A."/>
        </authorList>
    </citation>
    <scope>NUCLEOTIDE SEQUENCE [LARGE SCALE GENOMIC DNA]</scope>
</reference>
<gene>
    <name evidence="12" type="ORF">KK1_038960</name>
</gene>
<dbReference type="OMA" id="ACKSEYE"/>
<dbReference type="PANTHER" id="PTHR31744">
    <property type="entry name" value="PROTEIN CUP-SHAPED COTYLEDON 2-RELATED"/>
    <property type="match status" value="1"/>
</dbReference>
<keyword evidence="8" id="KW-0010">Activator</keyword>
<dbReference type="GO" id="GO:0000976">
    <property type="term" value="F:transcription cis-regulatory region binding"/>
    <property type="evidence" value="ECO:0007669"/>
    <property type="project" value="UniProtKB-ARBA"/>
</dbReference>
<evidence type="ECO:0000256" key="8">
    <source>
        <dbReference type="ARBA" id="ARBA00023159"/>
    </source>
</evidence>
<evidence type="ECO:0000256" key="5">
    <source>
        <dbReference type="ARBA" id="ARBA00023015"/>
    </source>
</evidence>
<keyword evidence="5" id="KW-0805">Transcription regulation</keyword>
<dbReference type="Gene3D" id="2.170.150.80">
    <property type="entry name" value="NAC domain"/>
    <property type="match status" value="1"/>
</dbReference>
<evidence type="ECO:0000256" key="4">
    <source>
        <dbReference type="ARBA" id="ARBA00022989"/>
    </source>
</evidence>
<evidence type="ECO:0000256" key="1">
    <source>
        <dbReference type="ARBA" id="ARBA00004123"/>
    </source>
</evidence>
<dbReference type="GO" id="GO:0006355">
    <property type="term" value="P:regulation of DNA-templated transcription"/>
    <property type="evidence" value="ECO:0007669"/>
    <property type="project" value="InterPro"/>
</dbReference>
<keyword evidence="6" id="KW-0238">DNA-binding</keyword>
<evidence type="ECO:0000313" key="12">
    <source>
        <dbReference type="EMBL" id="KYP39734.1"/>
    </source>
</evidence>
<feature type="domain" description="NAC" evidence="11">
    <location>
        <begin position="10"/>
        <end position="157"/>
    </location>
</feature>
<protein>
    <submittedName>
        <fullName evidence="12">NAC domain-containing protein 78</fullName>
    </submittedName>
</protein>
<proteinExistence type="predicted"/>
<evidence type="ECO:0000256" key="9">
    <source>
        <dbReference type="ARBA" id="ARBA00023163"/>
    </source>
</evidence>